<dbReference type="GO" id="GO:0006270">
    <property type="term" value="P:DNA replication initiation"/>
    <property type="evidence" value="ECO:0007669"/>
    <property type="project" value="TreeGrafter"/>
</dbReference>
<dbReference type="GO" id="GO:0043138">
    <property type="term" value="F:3'-5' DNA helicase activity"/>
    <property type="evidence" value="ECO:0007669"/>
    <property type="project" value="UniProtKB-EC"/>
</dbReference>
<dbReference type="HAMAP" id="MF_00983">
    <property type="entry name" value="PriA"/>
    <property type="match status" value="1"/>
</dbReference>
<keyword evidence="8 12" id="KW-0067">ATP-binding</keyword>
<dbReference type="Pfam" id="PF00271">
    <property type="entry name" value="Helicase_C"/>
    <property type="match status" value="1"/>
</dbReference>
<dbReference type="GO" id="GO:0006269">
    <property type="term" value="P:DNA replication, synthesis of primer"/>
    <property type="evidence" value="ECO:0007669"/>
    <property type="project" value="UniProtKB-KW"/>
</dbReference>
<dbReference type="GO" id="GO:0006310">
    <property type="term" value="P:DNA recombination"/>
    <property type="evidence" value="ECO:0007669"/>
    <property type="project" value="InterPro"/>
</dbReference>
<comment type="similarity">
    <text evidence="12">Belongs to the helicase family. PriA subfamily.</text>
</comment>
<dbReference type="Gene3D" id="3.40.1440.60">
    <property type="entry name" value="PriA, 3(prime) DNA-binding domain"/>
    <property type="match status" value="1"/>
</dbReference>
<evidence type="ECO:0000256" key="12">
    <source>
        <dbReference type="HAMAP-Rule" id="MF_00983"/>
    </source>
</evidence>
<dbReference type="EC" id="5.6.2.4" evidence="12"/>
<comment type="function">
    <text evidence="12">Initiates the restart of stalled replication forks, which reloads the replicative helicase on sites other than the origin of replication. Recognizes and binds to abandoned replication forks and remodels them to uncover a helicase loading site. Promotes assembly of the primosome at these replication forks.</text>
</comment>
<dbReference type="GO" id="GO:0006302">
    <property type="term" value="P:double-strand break repair"/>
    <property type="evidence" value="ECO:0007669"/>
    <property type="project" value="InterPro"/>
</dbReference>
<evidence type="ECO:0000256" key="6">
    <source>
        <dbReference type="ARBA" id="ARBA00022806"/>
    </source>
</evidence>
<keyword evidence="9 12" id="KW-0238">DNA-binding</keyword>
<dbReference type="InterPro" id="IPR041222">
    <property type="entry name" value="PriA_3primeBD"/>
</dbReference>
<comment type="catalytic activity">
    <reaction evidence="12">
        <text>Couples ATP hydrolysis with the unwinding of duplex DNA by translocating in the 3'-5' direction.</text>
        <dbReference type="EC" id="5.6.2.4"/>
    </reaction>
</comment>
<reference evidence="15 16" key="1">
    <citation type="submission" date="2015-09" db="EMBL/GenBank/DDBJ databases">
        <title>Genome sequence of Oxobacter pfennigii DSM 3222.</title>
        <authorList>
            <person name="Poehlein A."/>
            <person name="Bengelsdorf F.R."/>
            <person name="Schiel-Bengelsdorf B."/>
            <person name="Duerre P."/>
            <person name="Daniel R."/>
        </authorList>
    </citation>
    <scope>NUCLEOTIDE SEQUENCE [LARGE SCALE GENOMIC DNA]</scope>
    <source>
        <strain evidence="15 16">DSM 3222</strain>
    </source>
</reference>
<evidence type="ECO:0000256" key="1">
    <source>
        <dbReference type="ARBA" id="ARBA00022515"/>
    </source>
</evidence>
<dbReference type="AlphaFoldDB" id="A0A0P8W7E5"/>
<evidence type="ECO:0000256" key="11">
    <source>
        <dbReference type="ARBA" id="ARBA00048988"/>
    </source>
</evidence>
<dbReference type="EMBL" id="LKET01000032">
    <property type="protein sequence ID" value="KPU43980.1"/>
    <property type="molecule type" value="Genomic_DNA"/>
</dbReference>
<keyword evidence="16" id="KW-1185">Reference proteome</keyword>
<accession>A0A0P8W7E5</accession>
<keyword evidence="10 12" id="KW-0413">Isomerase</keyword>
<dbReference type="InterPro" id="IPR014001">
    <property type="entry name" value="Helicase_ATP-bd"/>
</dbReference>
<feature type="binding site" evidence="12">
    <location>
        <position position="565"/>
    </location>
    <ligand>
        <name>Zn(2+)</name>
        <dbReference type="ChEBI" id="CHEBI:29105"/>
        <label>1</label>
    </ligand>
</feature>
<dbReference type="GO" id="GO:0005524">
    <property type="term" value="F:ATP binding"/>
    <property type="evidence" value="ECO:0007669"/>
    <property type="project" value="UniProtKB-UniRule"/>
</dbReference>
<dbReference type="OrthoDB" id="9759544at2"/>
<dbReference type="PROSITE" id="PS51194">
    <property type="entry name" value="HELICASE_CTER"/>
    <property type="match status" value="1"/>
</dbReference>
<evidence type="ECO:0000313" key="16">
    <source>
        <dbReference type="Proteomes" id="UP000050326"/>
    </source>
</evidence>
<feature type="binding site" evidence="12">
    <location>
        <position position="552"/>
    </location>
    <ligand>
        <name>Zn(2+)</name>
        <dbReference type="ChEBI" id="CHEBI:29105"/>
        <label>2</label>
    </ligand>
</feature>
<dbReference type="NCBIfam" id="NF004066">
    <property type="entry name" value="PRK05580.1-3"/>
    <property type="match status" value="1"/>
</dbReference>
<dbReference type="STRING" id="36849.OXPF_21450"/>
<feature type="domain" description="Helicase ATP-binding" evidence="13">
    <location>
        <begin position="295"/>
        <end position="460"/>
    </location>
</feature>
<protein>
    <recommendedName>
        <fullName evidence="12">Replication restart protein PriA</fullName>
    </recommendedName>
    <alternativeName>
        <fullName evidence="12">ATP-dependent DNA helicase PriA</fullName>
        <ecNumber evidence="12">5.6.2.4</ecNumber>
    </alternativeName>
    <alternativeName>
        <fullName evidence="12">DNA 3'-5' helicase PriA</fullName>
    </alternativeName>
</protein>
<feature type="domain" description="Helicase C-terminal" evidence="14">
    <location>
        <begin position="557"/>
        <end position="722"/>
    </location>
</feature>
<dbReference type="NCBIfam" id="TIGR00595">
    <property type="entry name" value="priA"/>
    <property type="match status" value="1"/>
</dbReference>
<evidence type="ECO:0000256" key="8">
    <source>
        <dbReference type="ARBA" id="ARBA00022840"/>
    </source>
</evidence>
<dbReference type="InterPro" id="IPR005259">
    <property type="entry name" value="PriA"/>
</dbReference>
<dbReference type="Gene3D" id="3.40.50.300">
    <property type="entry name" value="P-loop containing nucleotide triphosphate hydrolases"/>
    <property type="match status" value="2"/>
</dbReference>
<dbReference type="SUPFAM" id="SSF52540">
    <property type="entry name" value="P-loop containing nucleoside triphosphate hydrolases"/>
    <property type="match status" value="2"/>
</dbReference>
<dbReference type="SMART" id="SM00487">
    <property type="entry name" value="DEXDc"/>
    <property type="match status" value="1"/>
</dbReference>
<dbReference type="PANTHER" id="PTHR30580:SF0">
    <property type="entry name" value="PRIMOSOMAL PROTEIN N"/>
    <property type="match status" value="1"/>
</dbReference>
<dbReference type="InterPro" id="IPR042115">
    <property type="entry name" value="PriA_3primeBD_sf"/>
</dbReference>
<feature type="binding site" evidence="12">
    <location>
        <position position="531"/>
    </location>
    <ligand>
        <name>Zn(2+)</name>
        <dbReference type="ChEBI" id="CHEBI:29105"/>
        <label>2</label>
    </ligand>
</feature>
<dbReference type="PATRIC" id="fig|36849.3.peg.2264"/>
<dbReference type="RefSeq" id="WP_054875186.1">
    <property type="nucleotide sequence ID" value="NZ_LKET01000032.1"/>
</dbReference>
<evidence type="ECO:0000259" key="14">
    <source>
        <dbReference type="PROSITE" id="PS51194"/>
    </source>
</evidence>
<evidence type="ECO:0000313" key="15">
    <source>
        <dbReference type="EMBL" id="KPU43980.1"/>
    </source>
</evidence>
<keyword evidence="5 12" id="KW-0378">Hydrolase</keyword>
<sequence length="817" mass="92988">MPSFAEVAVQGFLKGDELSLFDYLIPEIYEKKLKIGMRVIVPFGQRRLEGYVVNIKIHTDIPMDKIRPVEYIPDEEEIFSSNQILLSKWISEEYLCSVADSLKLVIPPQMVLKESKTLILNEIDEDTINTLGDNEKRIVKAIIHNGYTIDLNFLKKSFNWKTDTAIKSLLKSGIISLESNMHANIKDKTYETIMISISEAEAKLLLNSLENSNKLKSQRNIIKVLLNKGSIAKKELTDNYGLSISSINTLVKKGILKKEKIKINRDPYEGVNFPQRAKPNLTYEQNAVIGKILSQYKNYEFSAHMIQGVTGSGKTEVYMRLIEHIIKNGRQAIMLVPEISLTPQTIERFKGRFERVAVMHSRLSAGERYDEWMRIKNNEVDVVVGARSAVFSPLKNLGIIIIDEEHEYSYKSDKTPKYHAREVAYKRCQIENAMLVLGSATPSIETYYEALQGKYSLCKMDNRVDNRKMPQIHIADMREEITSGNRTIFSKLLYTSIEEALEKKEQIILFLNRRGFSTFVSCRKCGHVMKCKRCDVSLTYHIDNGMLNCHYCGYTAKSPEVCPSCGSKYIKHFGLGTQKIESEVKKYFPSARVLRMDMDTTARKGAHEKIYQGFKNQQADILIGTQMVSKGLDFPGVTLVGIIAADMTLNIPDYKSCERTFQLITQVSGRAGRGLKEGKVVVQTYNPEHYSIQAAIGNDYSEFYKKEIIIRETFLYPPYSELINIVVASKDEKQAKETMGEIAAKLTDFLRDNPKINILGPSPAPISKVNMFYRWQTIIKGKMDNKLKYNIKSIINSLNIKKGDVRVNIDVNPVSIA</sequence>
<name>A0A0P8W7E5_9CLOT</name>
<evidence type="ECO:0000259" key="13">
    <source>
        <dbReference type="PROSITE" id="PS51192"/>
    </source>
</evidence>
<dbReference type="PANTHER" id="PTHR30580">
    <property type="entry name" value="PRIMOSOMAL PROTEIN N"/>
    <property type="match status" value="1"/>
</dbReference>
<dbReference type="InterPro" id="IPR041236">
    <property type="entry name" value="PriA_C"/>
</dbReference>
<dbReference type="InterPro" id="IPR027417">
    <property type="entry name" value="P-loop_NTPase"/>
</dbReference>
<dbReference type="GO" id="GO:0016887">
    <property type="term" value="F:ATP hydrolysis activity"/>
    <property type="evidence" value="ECO:0007669"/>
    <property type="project" value="RHEA"/>
</dbReference>
<dbReference type="Proteomes" id="UP000050326">
    <property type="component" value="Unassembled WGS sequence"/>
</dbReference>
<feature type="binding site" evidence="12">
    <location>
        <position position="522"/>
    </location>
    <ligand>
        <name>Zn(2+)</name>
        <dbReference type="ChEBI" id="CHEBI:29105"/>
        <label>1</label>
    </ligand>
</feature>
<evidence type="ECO:0000256" key="2">
    <source>
        <dbReference type="ARBA" id="ARBA00022705"/>
    </source>
</evidence>
<comment type="caution">
    <text evidence="15">The sequence shown here is derived from an EMBL/GenBank/DDBJ whole genome shotgun (WGS) entry which is preliminary data.</text>
</comment>
<organism evidence="15 16">
    <name type="scientific">Oxobacter pfennigii</name>
    <dbReference type="NCBI Taxonomy" id="36849"/>
    <lineage>
        <taxon>Bacteria</taxon>
        <taxon>Bacillati</taxon>
        <taxon>Bacillota</taxon>
        <taxon>Clostridia</taxon>
        <taxon>Eubacteriales</taxon>
        <taxon>Clostridiaceae</taxon>
        <taxon>Oxobacter</taxon>
    </lineage>
</organism>
<comment type="catalytic activity">
    <reaction evidence="11 12">
        <text>ATP + H2O = ADP + phosphate + H(+)</text>
        <dbReference type="Rhea" id="RHEA:13065"/>
        <dbReference type="ChEBI" id="CHEBI:15377"/>
        <dbReference type="ChEBI" id="CHEBI:15378"/>
        <dbReference type="ChEBI" id="CHEBI:30616"/>
        <dbReference type="ChEBI" id="CHEBI:43474"/>
        <dbReference type="ChEBI" id="CHEBI:456216"/>
        <dbReference type="EC" id="5.6.2.4"/>
    </reaction>
</comment>
<dbReference type="CDD" id="cd18804">
    <property type="entry name" value="SF2_C_priA"/>
    <property type="match status" value="1"/>
</dbReference>
<comment type="cofactor">
    <cofactor evidence="12">
        <name>Zn(2+)</name>
        <dbReference type="ChEBI" id="CHEBI:29105"/>
    </cofactor>
    <text evidence="12">Binds 2 zinc ions per subunit.</text>
</comment>
<dbReference type="FunFam" id="3.40.50.300:FF:000489">
    <property type="entry name" value="Primosome assembly protein PriA"/>
    <property type="match status" value="1"/>
</dbReference>
<dbReference type="Pfam" id="PF00270">
    <property type="entry name" value="DEAD"/>
    <property type="match status" value="1"/>
</dbReference>
<keyword evidence="7 12" id="KW-0862">Zinc</keyword>
<dbReference type="Pfam" id="PF18074">
    <property type="entry name" value="PriA_C"/>
    <property type="match status" value="1"/>
</dbReference>
<dbReference type="Pfam" id="PF17764">
    <property type="entry name" value="PriA_3primeBD"/>
    <property type="match status" value="1"/>
</dbReference>
<dbReference type="GO" id="GO:0008270">
    <property type="term" value="F:zinc ion binding"/>
    <property type="evidence" value="ECO:0007669"/>
    <property type="project" value="UniProtKB-UniRule"/>
</dbReference>
<keyword evidence="1 12" id="KW-0639">Primosome</keyword>
<evidence type="ECO:0000256" key="4">
    <source>
        <dbReference type="ARBA" id="ARBA00022741"/>
    </source>
</evidence>
<feature type="binding site" evidence="12">
    <location>
        <position position="525"/>
    </location>
    <ligand>
        <name>Zn(2+)</name>
        <dbReference type="ChEBI" id="CHEBI:29105"/>
        <label>1</label>
    </ligand>
</feature>
<evidence type="ECO:0000256" key="10">
    <source>
        <dbReference type="ARBA" id="ARBA00023235"/>
    </source>
</evidence>
<dbReference type="InterPro" id="IPR040498">
    <property type="entry name" value="PriA_CRR"/>
</dbReference>
<dbReference type="InterPro" id="IPR011545">
    <property type="entry name" value="DEAD/DEAH_box_helicase_dom"/>
</dbReference>
<keyword evidence="4 12" id="KW-0547">Nucleotide-binding</keyword>
<feature type="binding site" evidence="12">
    <location>
        <position position="534"/>
    </location>
    <ligand>
        <name>Zn(2+)</name>
        <dbReference type="ChEBI" id="CHEBI:29105"/>
        <label>2</label>
    </ligand>
</feature>
<dbReference type="CDD" id="cd17929">
    <property type="entry name" value="DEXHc_priA"/>
    <property type="match status" value="1"/>
</dbReference>
<keyword evidence="3 12" id="KW-0479">Metal-binding</keyword>
<evidence type="ECO:0000256" key="3">
    <source>
        <dbReference type="ARBA" id="ARBA00022723"/>
    </source>
</evidence>
<gene>
    <name evidence="12 15" type="primary">priA</name>
    <name evidence="15" type="ORF">OXPF_21450</name>
</gene>
<keyword evidence="2 12" id="KW-0235">DNA replication</keyword>
<feature type="binding site" evidence="12">
    <location>
        <position position="562"/>
    </location>
    <ligand>
        <name>Zn(2+)</name>
        <dbReference type="ChEBI" id="CHEBI:29105"/>
        <label>1</label>
    </ligand>
</feature>
<dbReference type="InterPro" id="IPR001650">
    <property type="entry name" value="Helicase_C-like"/>
</dbReference>
<dbReference type="SMART" id="SM00490">
    <property type="entry name" value="HELICc"/>
    <property type="match status" value="1"/>
</dbReference>
<dbReference type="GO" id="GO:0003677">
    <property type="term" value="F:DNA binding"/>
    <property type="evidence" value="ECO:0007669"/>
    <property type="project" value="UniProtKB-UniRule"/>
</dbReference>
<proteinExistence type="inferred from homology"/>
<dbReference type="Pfam" id="PF18319">
    <property type="entry name" value="Zn_ribbon_PriA"/>
    <property type="match status" value="1"/>
</dbReference>
<dbReference type="GO" id="GO:1990077">
    <property type="term" value="C:primosome complex"/>
    <property type="evidence" value="ECO:0007669"/>
    <property type="project" value="UniProtKB-UniRule"/>
</dbReference>
<dbReference type="PROSITE" id="PS51192">
    <property type="entry name" value="HELICASE_ATP_BIND_1"/>
    <property type="match status" value="1"/>
</dbReference>
<evidence type="ECO:0000256" key="9">
    <source>
        <dbReference type="ARBA" id="ARBA00023125"/>
    </source>
</evidence>
<comment type="subunit">
    <text evidence="12">Component of the replication restart primosome.</text>
</comment>
<evidence type="ECO:0000256" key="7">
    <source>
        <dbReference type="ARBA" id="ARBA00022833"/>
    </source>
</evidence>
<feature type="binding site" evidence="12">
    <location>
        <position position="549"/>
    </location>
    <ligand>
        <name>Zn(2+)</name>
        <dbReference type="ChEBI" id="CHEBI:29105"/>
        <label>2</label>
    </ligand>
</feature>
<evidence type="ECO:0000256" key="5">
    <source>
        <dbReference type="ARBA" id="ARBA00022801"/>
    </source>
</evidence>
<keyword evidence="6 12" id="KW-0347">Helicase</keyword>